<evidence type="ECO:0000313" key="10">
    <source>
        <dbReference type="Proteomes" id="UP000294911"/>
    </source>
</evidence>
<dbReference type="PANTHER" id="PTHR34978">
    <property type="entry name" value="POSSIBLE SENSOR-TRANSDUCER PROTEIN BLAR"/>
    <property type="match status" value="1"/>
</dbReference>
<dbReference type="GO" id="GO:0046872">
    <property type="term" value="F:metal ion binding"/>
    <property type="evidence" value="ECO:0007669"/>
    <property type="project" value="UniProtKB-KW"/>
</dbReference>
<keyword evidence="2" id="KW-0479">Metal-binding</keyword>
<name>A0A4V2STE4_9PSEU</name>
<evidence type="ECO:0000313" key="9">
    <source>
        <dbReference type="EMBL" id="TCP50006.1"/>
    </source>
</evidence>
<dbReference type="AlphaFoldDB" id="A0A4V2STE4"/>
<dbReference type="Gene3D" id="3.30.2010.10">
    <property type="entry name" value="Metalloproteases ('zincins'), catalytic domain"/>
    <property type="match status" value="1"/>
</dbReference>
<dbReference type="EMBL" id="SLXQ01000008">
    <property type="protein sequence ID" value="TCP50006.1"/>
    <property type="molecule type" value="Genomic_DNA"/>
</dbReference>
<keyword evidence="3 6" id="KW-0378">Hydrolase</keyword>
<dbReference type="Pfam" id="PF01435">
    <property type="entry name" value="Peptidase_M48"/>
    <property type="match status" value="1"/>
</dbReference>
<evidence type="ECO:0000256" key="4">
    <source>
        <dbReference type="ARBA" id="ARBA00022833"/>
    </source>
</evidence>
<evidence type="ECO:0000256" key="5">
    <source>
        <dbReference type="ARBA" id="ARBA00023049"/>
    </source>
</evidence>
<feature type="transmembrane region" description="Helical" evidence="7">
    <location>
        <begin position="283"/>
        <end position="313"/>
    </location>
</feature>
<feature type="transmembrane region" description="Helical" evidence="7">
    <location>
        <begin position="34"/>
        <end position="59"/>
    </location>
</feature>
<evidence type="ECO:0000256" key="6">
    <source>
        <dbReference type="RuleBase" id="RU003983"/>
    </source>
</evidence>
<dbReference type="InterPro" id="IPR001915">
    <property type="entry name" value="Peptidase_M48"/>
</dbReference>
<gene>
    <name evidence="9" type="ORF">EV191_10892</name>
</gene>
<reference evidence="9 10" key="1">
    <citation type="submission" date="2019-03" db="EMBL/GenBank/DDBJ databases">
        <title>Genomic Encyclopedia of Type Strains, Phase IV (KMG-IV): sequencing the most valuable type-strain genomes for metagenomic binning, comparative biology and taxonomic classification.</title>
        <authorList>
            <person name="Goeker M."/>
        </authorList>
    </citation>
    <scope>NUCLEOTIDE SEQUENCE [LARGE SCALE GENOMIC DNA]</scope>
    <source>
        <strain evidence="9 10">DSM 45765</strain>
    </source>
</reference>
<organism evidence="9 10">
    <name type="scientific">Tamaricihabitans halophyticus</name>
    <dbReference type="NCBI Taxonomy" id="1262583"/>
    <lineage>
        <taxon>Bacteria</taxon>
        <taxon>Bacillati</taxon>
        <taxon>Actinomycetota</taxon>
        <taxon>Actinomycetes</taxon>
        <taxon>Pseudonocardiales</taxon>
        <taxon>Pseudonocardiaceae</taxon>
        <taxon>Tamaricihabitans</taxon>
    </lineage>
</organism>
<dbReference type="InterPro" id="IPR052173">
    <property type="entry name" value="Beta-lactam_resp_regulator"/>
</dbReference>
<comment type="caution">
    <text evidence="9">The sequence shown here is derived from an EMBL/GenBank/DDBJ whole genome shotgun (WGS) entry which is preliminary data.</text>
</comment>
<sequence length="314" mass="32902">MTVALGLLLATLLVGAFGPVYLRATVTPRVRPGFALAAWVSTLLLLVVSGLGAAIALALPRGTGLDGLFGMATSCINIVRPGGEVIWAHVARLGGAALLFGLTAWVGLVWVWLALRHRRWRRAHLRLLHTVCQRDNAIWWLADDLPVAYSVGGRPGQVIATAGLTRLPPDERAAILAHEYAHLRGRHHLLVLAARAMAVALPFVPFCRQAPAAISVLVELAADAVAAREHGAAPVRSGLLAVSARGAPRSALAMSRDAVDARLRWLDGRQGGLGRLPAKFDHALATVLSCAPIAVALGAAISVVLAYCLAIGAG</sequence>
<dbReference type="RefSeq" id="WP_132878322.1">
    <property type="nucleotide sequence ID" value="NZ_SLXQ01000008.1"/>
</dbReference>
<keyword evidence="7" id="KW-0812">Transmembrane</keyword>
<dbReference type="GO" id="GO:0006508">
    <property type="term" value="P:proteolysis"/>
    <property type="evidence" value="ECO:0007669"/>
    <property type="project" value="UniProtKB-KW"/>
</dbReference>
<dbReference type="PANTHER" id="PTHR34978:SF3">
    <property type="entry name" value="SLR0241 PROTEIN"/>
    <property type="match status" value="1"/>
</dbReference>
<keyword evidence="7" id="KW-1133">Transmembrane helix</keyword>
<evidence type="ECO:0000256" key="2">
    <source>
        <dbReference type="ARBA" id="ARBA00022723"/>
    </source>
</evidence>
<evidence type="ECO:0000259" key="8">
    <source>
        <dbReference type="Pfam" id="PF01435"/>
    </source>
</evidence>
<evidence type="ECO:0000256" key="3">
    <source>
        <dbReference type="ARBA" id="ARBA00022801"/>
    </source>
</evidence>
<feature type="domain" description="Peptidase M48" evidence="8">
    <location>
        <begin position="145"/>
        <end position="197"/>
    </location>
</feature>
<feature type="transmembrane region" description="Helical" evidence="7">
    <location>
        <begin position="96"/>
        <end position="115"/>
    </location>
</feature>
<dbReference type="Proteomes" id="UP000294911">
    <property type="component" value="Unassembled WGS sequence"/>
</dbReference>
<keyword evidence="5 6" id="KW-0482">Metalloprotease</keyword>
<dbReference type="GO" id="GO:0004222">
    <property type="term" value="F:metalloendopeptidase activity"/>
    <property type="evidence" value="ECO:0007669"/>
    <property type="project" value="InterPro"/>
</dbReference>
<comment type="cofactor">
    <cofactor evidence="6">
        <name>Zn(2+)</name>
        <dbReference type="ChEBI" id="CHEBI:29105"/>
    </cofactor>
    <text evidence="6">Binds 1 zinc ion per subunit.</text>
</comment>
<evidence type="ECO:0000256" key="1">
    <source>
        <dbReference type="ARBA" id="ARBA00022670"/>
    </source>
</evidence>
<proteinExistence type="inferred from homology"/>
<evidence type="ECO:0000256" key="7">
    <source>
        <dbReference type="SAM" id="Phobius"/>
    </source>
</evidence>
<comment type="similarity">
    <text evidence="6">Belongs to the peptidase M48 family.</text>
</comment>
<accession>A0A4V2STE4</accession>
<protein>
    <submittedName>
        <fullName evidence="9">Peptidase M48-like protein</fullName>
    </submittedName>
</protein>
<dbReference type="CDD" id="cd07326">
    <property type="entry name" value="M56_BlaR1_MecR1_like"/>
    <property type="match status" value="1"/>
</dbReference>
<keyword evidence="1 6" id="KW-0645">Protease</keyword>
<dbReference type="OrthoDB" id="9785340at2"/>
<keyword evidence="10" id="KW-1185">Reference proteome</keyword>
<keyword evidence="7" id="KW-0472">Membrane</keyword>
<keyword evidence="4 6" id="KW-0862">Zinc</keyword>